<organism evidence="1 2">
    <name type="scientific">Intestinimonas butyriciproducens</name>
    <dbReference type="NCBI Taxonomy" id="1297617"/>
    <lineage>
        <taxon>Bacteria</taxon>
        <taxon>Bacillati</taxon>
        <taxon>Bacillota</taxon>
        <taxon>Clostridia</taxon>
        <taxon>Eubacteriales</taxon>
        <taxon>Intestinimonas</taxon>
    </lineage>
</organism>
<dbReference type="Proteomes" id="UP000064844">
    <property type="component" value="Chromosome"/>
</dbReference>
<evidence type="ECO:0000313" key="2">
    <source>
        <dbReference type="Proteomes" id="UP000064844"/>
    </source>
</evidence>
<dbReference type="KEGG" id="ibu:IB211_00717"/>
<dbReference type="AlphaFoldDB" id="A0A0S2W164"/>
<accession>A0A0S2W164</accession>
<protein>
    <submittedName>
        <fullName evidence="1">Uncharacterized protein</fullName>
    </submittedName>
</protein>
<reference evidence="1 2" key="1">
    <citation type="journal article" date="2015" name="Nat. Commun.">
        <title>Production of butyrate from lysine and the Amadori product fructoselysine by a human gut commensal.</title>
        <authorList>
            <person name="Bui T.P."/>
            <person name="Ritari J."/>
            <person name="Boeren S."/>
            <person name="de Waard P."/>
            <person name="Plugge C.M."/>
            <person name="de Vos W.M."/>
        </authorList>
    </citation>
    <scope>NUCLEOTIDE SEQUENCE [LARGE SCALE GENOMIC DNA]</scope>
    <source>
        <strain evidence="1 2">AF211</strain>
    </source>
</reference>
<evidence type="ECO:0000313" key="1">
    <source>
        <dbReference type="EMBL" id="ALP93112.1"/>
    </source>
</evidence>
<dbReference type="EMBL" id="CP011307">
    <property type="protein sequence ID" value="ALP93112.1"/>
    <property type="molecule type" value="Genomic_DNA"/>
</dbReference>
<name>A0A0S2W164_9FIRM</name>
<gene>
    <name evidence="1" type="ORF">IB211_00717</name>
</gene>
<keyword evidence="2" id="KW-1185">Reference proteome</keyword>
<reference evidence="2" key="2">
    <citation type="submission" date="2015-04" db="EMBL/GenBank/DDBJ databases">
        <title>A butyrogenic pathway from the amino acid lysine in a human gut commensal.</title>
        <authorList>
            <person name="de Vos W.M."/>
            <person name="Bui N.T.P."/>
            <person name="Plugge C.M."/>
            <person name="Ritari J."/>
        </authorList>
    </citation>
    <scope>NUCLEOTIDE SEQUENCE [LARGE SCALE GENOMIC DNA]</scope>
    <source>
        <strain evidence="2">AF211</strain>
    </source>
</reference>
<proteinExistence type="predicted"/>
<sequence length="37" mass="4262">MCDNNFFAYWDANFATLIKKTAPVHTDRGGLLNCCFY</sequence>